<dbReference type="InterPro" id="IPR036322">
    <property type="entry name" value="WD40_repeat_dom_sf"/>
</dbReference>
<dbReference type="InterPro" id="IPR015943">
    <property type="entry name" value="WD40/YVTN_repeat-like_dom_sf"/>
</dbReference>
<dbReference type="Pfam" id="PF00400">
    <property type="entry name" value="WD40"/>
    <property type="match status" value="1"/>
</dbReference>
<name>A0A8F2VYG8_CANAR</name>
<protein>
    <submittedName>
        <fullName evidence="3">Uncharacterized protein</fullName>
    </submittedName>
</protein>
<gene>
    <name evidence="3" type="ORF">CA7LBN_000995</name>
</gene>
<dbReference type="EMBL" id="CP076749">
    <property type="protein sequence ID" value="QWW22249.1"/>
    <property type="molecule type" value="Genomic_DNA"/>
</dbReference>
<evidence type="ECO:0000256" key="1">
    <source>
        <dbReference type="ARBA" id="ARBA00022574"/>
    </source>
</evidence>
<sequence>MVVRLCRRSIHTDYFSRSPLNYETLTQRVAELSFSKKMSRSLILDYIRATRELQSMEKASRKTLNTDLKPAERLAKSLDLKVGISSGQLERHLWNFIKQHWAQCVEDNEIVASYVNTEHHVDIGRCFELVKSNFERDMAQSVVQVDPVSILLRRLLRLKDYQNCIGLLDATLNSKNFTDFKKSTLWRKGLYLTFMTGVISAIQYPLLPSTPFYILIPVNFSIIFGSIYAELKAFYSQICDRVNWRPHTSLLHRFIHSREHSIMNTIITHFEEHSEINMKNYHNYGIRVHSTLGTLQQTEFEMYLPGTSSVPSLLSCAQDEHTTTMTKYFREELQKRRMVWNVLPEERKYFDYWLSHGEKYEWVEPDQDPAEIQTFCNHSFNTRAHPEIKLPSPIMGVAHSEHTTYAGCWDGTVRQFDYENTRMTSPIVTTQVRDTSSSITHIQFADTNLMIFTTIDGLIYYYDPRLRRIVDKHDCSSKLFAMDSSPQILTVGLADNQVQLYDLRKRESPWQCRTSGLKYQMTSIRQFPSEAGYAVSGIDGRVCIDYNDLSEEAQSLKYAFKCHREKDKESHTDTVYPVTNLRFHKQYNSLFTTGGDGHICVWDWVRRRRMRQFPKIAENLAISHFDISYDGSLMAVGLSDDAYLRLSDTDAPFIPKSGKVFFKRIEAMECKPKESNSQVAS</sequence>
<accession>A0A8F2VYG8</accession>
<dbReference type="SMART" id="SM00320">
    <property type="entry name" value="WD40"/>
    <property type="match status" value="3"/>
</dbReference>
<dbReference type="InterPro" id="IPR001680">
    <property type="entry name" value="WD40_rpt"/>
</dbReference>
<dbReference type="SUPFAM" id="SSF50978">
    <property type="entry name" value="WD40 repeat-like"/>
    <property type="match status" value="1"/>
</dbReference>
<dbReference type="Proteomes" id="UP000825438">
    <property type="component" value="Chromosome I"/>
</dbReference>
<dbReference type="Gene3D" id="2.130.10.10">
    <property type="entry name" value="YVTN repeat-like/Quinoprotein amine dehydrogenase"/>
    <property type="match status" value="1"/>
</dbReference>
<organism evidence="3">
    <name type="scientific">Candidozyma auris</name>
    <name type="common">Yeast</name>
    <name type="synonym">Candida auris</name>
    <dbReference type="NCBI Taxonomy" id="498019"/>
    <lineage>
        <taxon>Eukaryota</taxon>
        <taxon>Fungi</taxon>
        <taxon>Dikarya</taxon>
        <taxon>Ascomycota</taxon>
        <taxon>Saccharomycotina</taxon>
        <taxon>Pichiomycetes</taxon>
        <taxon>Metschnikowiaceae</taxon>
        <taxon>Candidozyma</taxon>
    </lineage>
</organism>
<reference evidence="3" key="1">
    <citation type="submission" date="2021-06" db="EMBL/GenBank/DDBJ databases">
        <title>Candida auris outbreak in lebanese hospital.</title>
        <authorList>
            <person name="Finianos M."/>
        </authorList>
    </citation>
    <scope>NUCLEOTIDE SEQUENCE</scope>
    <source>
        <strain evidence="3">CA7LBN</strain>
    </source>
</reference>
<dbReference type="AlphaFoldDB" id="A0A8F2VYG8"/>
<dbReference type="PANTHER" id="PTHR10971">
    <property type="entry name" value="MRNA EXPORT FACTOR AND BUB3"/>
    <property type="match status" value="1"/>
</dbReference>
<proteinExistence type="predicted"/>
<keyword evidence="1" id="KW-0853">WD repeat</keyword>
<evidence type="ECO:0000256" key="2">
    <source>
        <dbReference type="ARBA" id="ARBA00022737"/>
    </source>
</evidence>
<evidence type="ECO:0000313" key="3">
    <source>
        <dbReference type="EMBL" id="QWW22249.1"/>
    </source>
</evidence>
<keyword evidence="2" id="KW-0677">Repeat</keyword>